<dbReference type="VEuPathDB" id="FungiDB:A1O9_07303"/>
<evidence type="ECO:0000313" key="4">
    <source>
        <dbReference type="EMBL" id="KEF57113.1"/>
    </source>
</evidence>
<evidence type="ECO:0000313" key="5">
    <source>
        <dbReference type="Proteomes" id="UP000027920"/>
    </source>
</evidence>
<sequence>MPFMEGKEKIREYLQKVNEKENVIEYTLFQPGIFLDYLAFPHKTSKYIDPLQTFFDIQNKRAIVVAGHEDAIMTLTTAADLAAIVARAVDYEGKWPIYGGIRGNRCTFSQIIEIGGRVRGQPFIVEKAQLSDLEAGELKTSWTLEAVHAAVSPAEAAAMLKIVSIGILLSSTKGAWDVSDEMSALFPDHRFTRVEEFLEKVWGAKAE</sequence>
<evidence type="ECO:0000256" key="2">
    <source>
        <dbReference type="ARBA" id="ARBA00022857"/>
    </source>
</evidence>
<dbReference type="Gene3D" id="3.90.25.10">
    <property type="entry name" value="UDP-galactose 4-epimerase, domain 1"/>
    <property type="match status" value="1"/>
</dbReference>
<dbReference type="AlphaFoldDB" id="A0A072PCU2"/>
<dbReference type="GeneID" id="25282217"/>
<dbReference type="InterPro" id="IPR051609">
    <property type="entry name" value="NmrA/Isoflavone_reductase-like"/>
</dbReference>
<dbReference type="Proteomes" id="UP000027920">
    <property type="component" value="Unassembled WGS sequence"/>
</dbReference>
<keyword evidence="3" id="KW-0560">Oxidoreductase</keyword>
<accession>A0A072PCU2</accession>
<evidence type="ECO:0000256" key="3">
    <source>
        <dbReference type="ARBA" id="ARBA00023002"/>
    </source>
</evidence>
<protein>
    <recommendedName>
        <fullName evidence="6">NmrA-like domain-containing protein</fullName>
    </recommendedName>
</protein>
<dbReference type="Gene3D" id="3.40.50.720">
    <property type="entry name" value="NAD(P)-binding Rossmann-like Domain"/>
    <property type="match status" value="1"/>
</dbReference>
<dbReference type="OrthoDB" id="10000533at2759"/>
<proteinExistence type="inferred from homology"/>
<dbReference type="GO" id="GO:0016491">
    <property type="term" value="F:oxidoreductase activity"/>
    <property type="evidence" value="ECO:0007669"/>
    <property type="project" value="UniProtKB-KW"/>
</dbReference>
<comment type="caution">
    <text evidence="4">The sequence shown here is derived from an EMBL/GenBank/DDBJ whole genome shotgun (WGS) entry which is preliminary data.</text>
</comment>
<dbReference type="InterPro" id="IPR036291">
    <property type="entry name" value="NAD(P)-bd_dom_sf"/>
</dbReference>
<dbReference type="HOGENOM" id="CLU_044876_8_0_1"/>
<evidence type="ECO:0000256" key="1">
    <source>
        <dbReference type="ARBA" id="ARBA00005725"/>
    </source>
</evidence>
<name>A0A072PCU2_9EURO</name>
<dbReference type="SUPFAM" id="SSF51735">
    <property type="entry name" value="NAD(P)-binding Rossmann-fold domains"/>
    <property type="match status" value="1"/>
</dbReference>
<comment type="similarity">
    <text evidence="1">Belongs to the NmrA-type oxidoreductase family. Isoflavone reductase subfamily.</text>
</comment>
<keyword evidence="5" id="KW-1185">Reference proteome</keyword>
<dbReference type="PANTHER" id="PTHR47706">
    <property type="entry name" value="NMRA-LIKE FAMILY PROTEIN"/>
    <property type="match status" value="1"/>
</dbReference>
<gene>
    <name evidence="4" type="ORF">A1O9_07303</name>
</gene>
<evidence type="ECO:0008006" key="6">
    <source>
        <dbReference type="Google" id="ProtNLM"/>
    </source>
</evidence>
<keyword evidence="2" id="KW-0521">NADP</keyword>
<dbReference type="PANTHER" id="PTHR47706:SF4">
    <property type="entry name" value="NMRA-LIKE DOMAIN-CONTAINING PROTEIN"/>
    <property type="match status" value="1"/>
</dbReference>
<dbReference type="RefSeq" id="XP_013259703.1">
    <property type="nucleotide sequence ID" value="XM_013404249.1"/>
</dbReference>
<reference evidence="4 5" key="1">
    <citation type="submission" date="2013-03" db="EMBL/GenBank/DDBJ databases">
        <title>The Genome Sequence of Exophiala aquamarina CBS 119918.</title>
        <authorList>
            <consortium name="The Broad Institute Genomics Platform"/>
            <person name="Cuomo C."/>
            <person name="de Hoog S."/>
            <person name="Gorbushina A."/>
            <person name="Walker B."/>
            <person name="Young S.K."/>
            <person name="Zeng Q."/>
            <person name="Gargeya S."/>
            <person name="Fitzgerald M."/>
            <person name="Haas B."/>
            <person name="Abouelleil A."/>
            <person name="Allen A.W."/>
            <person name="Alvarado L."/>
            <person name="Arachchi H.M."/>
            <person name="Berlin A.M."/>
            <person name="Chapman S.B."/>
            <person name="Gainer-Dewar J."/>
            <person name="Goldberg J."/>
            <person name="Griggs A."/>
            <person name="Gujja S."/>
            <person name="Hansen M."/>
            <person name="Howarth C."/>
            <person name="Imamovic A."/>
            <person name="Ireland A."/>
            <person name="Larimer J."/>
            <person name="McCowan C."/>
            <person name="Murphy C."/>
            <person name="Pearson M."/>
            <person name="Poon T.W."/>
            <person name="Priest M."/>
            <person name="Roberts A."/>
            <person name="Saif S."/>
            <person name="Shea T."/>
            <person name="Sisk P."/>
            <person name="Sykes S."/>
            <person name="Wortman J."/>
            <person name="Nusbaum C."/>
            <person name="Birren B."/>
        </authorList>
    </citation>
    <scope>NUCLEOTIDE SEQUENCE [LARGE SCALE GENOMIC DNA]</scope>
    <source>
        <strain evidence="4 5">CBS 119918</strain>
    </source>
</reference>
<organism evidence="4 5">
    <name type="scientific">Exophiala aquamarina CBS 119918</name>
    <dbReference type="NCBI Taxonomy" id="1182545"/>
    <lineage>
        <taxon>Eukaryota</taxon>
        <taxon>Fungi</taxon>
        <taxon>Dikarya</taxon>
        <taxon>Ascomycota</taxon>
        <taxon>Pezizomycotina</taxon>
        <taxon>Eurotiomycetes</taxon>
        <taxon>Chaetothyriomycetidae</taxon>
        <taxon>Chaetothyriales</taxon>
        <taxon>Herpotrichiellaceae</taxon>
        <taxon>Exophiala</taxon>
    </lineage>
</organism>
<dbReference type="EMBL" id="AMGV01000005">
    <property type="protein sequence ID" value="KEF57113.1"/>
    <property type="molecule type" value="Genomic_DNA"/>
</dbReference>